<organism evidence="3 4">
    <name type="scientific">Haloterrigena alkaliphila</name>
    <dbReference type="NCBI Taxonomy" id="2816475"/>
    <lineage>
        <taxon>Archaea</taxon>
        <taxon>Methanobacteriati</taxon>
        <taxon>Methanobacteriota</taxon>
        <taxon>Stenosarchaea group</taxon>
        <taxon>Halobacteria</taxon>
        <taxon>Halobacteriales</taxon>
        <taxon>Natrialbaceae</taxon>
        <taxon>Haloterrigena</taxon>
    </lineage>
</organism>
<evidence type="ECO:0000259" key="2">
    <source>
        <dbReference type="Pfam" id="PF07510"/>
    </source>
</evidence>
<dbReference type="EMBL" id="CP071462">
    <property type="protein sequence ID" value="QSW98160.1"/>
    <property type="molecule type" value="Genomic_DNA"/>
</dbReference>
<sequence length="558" mass="65480">MEARFKRIRDLYGKSGSKFEVPEYQRGYEWEQKHFEDLWSDLKRVGDRVNMHYLGNIIILLEEDEDTKRFSIVDGQQRMVTISTLMMAIRDRQDMGNADDKIIEDILNTYPTGGAERKLHLYNDDQDARFEALWQGETDDVDGTIGDAYNFFSRKLISCDEDEVEELKTNLVNKMRVVETTSEDTSLAYMVFQSQNERGKDVEPQILAKARIFGEAEKFDDIAKQREVKGRWKKIYQQLESELGSPRFRDEFRVRRPMSQILVNSDTATPTQIDKSALYRNFDETLQNHDDVHEFVKWFDGQTDEYLKLSSSGYDVNGGDFPNDAKRHLQYFNSISTHAEVLTLAILNNTDNEKLLKEYFRLASIIGMRSELAGRRSEDKRKTIYRTAKAVRGSDDIRSTLVDSINDRTPEDSEIIEYLKANDMTIRGQWGFRTALILSSIEEERRGPWRIDFDDLHIEHVAPRRTFESSDYTTWQHDLDIEKSEFEDYKNRLGNLTLLSPTDHGRLDESSFEKKRRTYRKSDIKITEELSDYDEWTSEKIKDRTENLAKELTNRWSV</sequence>
<proteinExistence type="predicted"/>
<evidence type="ECO:0000313" key="3">
    <source>
        <dbReference type="EMBL" id="QSW98160.1"/>
    </source>
</evidence>
<dbReference type="PANTHER" id="PTHR35149">
    <property type="entry name" value="SLL5132 PROTEIN"/>
    <property type="match status" value="1"/>
</dbReference>
<evidence type="ECO:0000313" key="4">
    <source>
        <dbReference type="Proteomes" id="UP000663203"/>
    </source>
</evidence>
<keyword evidence="4" id="KW-1185">Reference proteome</keyword>
<dbReference type="AlphaFoldDB" id="A0A8A2VBR6"/>
<gene>
    <name evidence="3" type="ORF">J0X25_12145</name>
</gene>
<name>A0A8A2VBR6_9EURY</name>
<reference evidence="3 4" key="1">
    <citation type="submission" date="2021-03" db="EMBL/GenBank/DDBJ databases">
        <title>Haloterrigena longa sp. nov. and Haloterrigena limicola sp. nov., extremely halophilic archaea isolated from a salt lake.</title>
        <authorList>
            <person name="Henglin C."/>
        </authorList>
    </citation>
    <scope>NUCLEOTIDE SEQUENCE [LARGE SCALE GENOMIC DNA]</scope>
    <source>
        <strain evidence="3 4">KZCA68</strain>
    </source>
</reference>
<dbReference type="GeneID" id="63188068"/>
<dbReference type="PANTHER" id="PTHR35149:SF2">
    <property type="entry name" value="DUF262 DOMAIN-CONTAINING PROTEIN"/>
    <property type="match status" value="1"/>
</dbReference>
<evidence type="ECO:0000259" key="1">
    <source>
        <dbReference type="Pfam" id="PF03235"/>
    </source>
</evidence>
<feature type="domain" description="GmrSD restriction endonucleases N-terminal" evidence="1">
    <location>
        <begin position="8"/>
        <end position="213"/>
    </location>
</feature>
<dbReference type="Proteomes" id="UP000663203">
    <property type="component" value="Chromosome"/>
</dbReference>
<protein>
    <submittedName>
        <fullName evidence="3">DUF262 domain-containing protein</fullName>
    </submittedName>
</protein>
<dbReference type="InterPro" id="IPR011089">
    <property type="entry name" value="GmrSD_C"/>
</dbReference>
<dbReference type="RefSeq" id="WP_207287777.1">
    <property type="nucleotide sequence ID" value="NZ_CP071462.1"/>
</dbReference>
<accession>A0A8A2VBR6</accession>
<dbReference type="Pfam" id="PF07510">
    <property type="entry name" value="GmrSD_C"/>
    <property type="match status" value="1"/>
</dbReference>
<dbReference type="InterPro" id="IPR004919">
    <property type="entry name" value="GmrSD_N"/>
</dbReference>
<feature type="domain" description="GmrSD restriction endonucleases C-terminal" evidence="2">
    <location>
        <begin position="423"/>
        <end position="550"/>
    </location>
</feature>
<dbReference type="Pfam" id="PF03235">
    <property type="entry name" value="GmrSD_N"/>
    <property type="match status" value="1"/>
</dbReference>
<dbReference type="KEGG" id="hakz:J0X25_12145"/>